<dbReference type="PROSITE" id="PS00154">
    <property type="entry name" value="ATPASE_E1_E2"/>
    <property type="match status" value="1"/>
</dbReference>
<evidence type="ECO:0000256" key="10">
    <source>
        <dbReference type="ARBA" id="ARBA00022842"/>
    </source>
</evidence>
<feature type="transmembrane region" description="Helical" evidence="18">
    <location>
        <begin position="415"/>
        <end position="437"/>
    </location>
</feature>
<dbReference type="GO" id="GO:0005524">
    <property type="term" value="F:ATP binding"/>
    <property type="evidence" value="ECO:0007669"/>
    <property type="project" value="UniProtKB-UniRule"/>
</dbReference>
<dbReference type="InterPro" id="IPR023214">
    <property type="entry name" value="HAD_sf"/>
</dbReference>
<keyword evidence="10" id="KW-0460">Magnesium</keyword>
<dbReference type="FunFam" id="2.70.150.10:FF:000002">
    <property type="entry name" value="Copper-transporting ATPase 1, putative"/>
    <property type="match status" value="1"/>
</dbReference>
<keyword evidence="9 18" id="KW-0067">ATP-binding</keyword>
<feature type="transmembrane region" description="Helical" evidence="18">
    <location>
        <begin position="196"/>
        <end position="213"/>
    </location>
</feature>
<feature type="transmembrane region" description="Helical" evidence="18">
    <location>
        <begin position="784"/>
        <end position="806"/>
    </location>
</feature>
<feature type="transmembrane region" description="Helical" evidence="18">
    <location>
        <begin position="161"/>
        <end position="184"/>
    </location>
</feature>
<dbReference type="InterPro" id="IPR008250">
    <property type="entry name" value="ATPase_P-typ_transduc_dom_A_sf"/>
</dbReference>
<dbReference type="GO" id="GO:0005507">
    <property type="term" value="F:copper ion binding"/>
    <property type="evidence" value="ECO:0007669"/>
    <property type="project" value="InterPro"/>
</dbReference>
<dbReference type="PATRIC" id="fig|1249552.3.peg.3033"/>
<keyword evidence="7 18" id="KW-0547">Nucleotide-binding</keyword>
<dbReference type="Gene3D" id="3.40.1110.10">
    <property type="entry name" value="Calcium-transporting ATPase, cytoplasmic domain N"/>
    <property type="match status" value="1"/>
</dbReference>
<evidence type="ECO:0000313" key="21">
    <source>
        <dbReference type="Proteomes" id="UP000065641"/>
    </source>
</evidence>
<dbReference type="EC" id="7.2.2.9" evidence="16"/>
<dbReference type="SUPFAM" id="SSF55008">
    <property type="entry name" value="HMA, heavy metal-associated domain"/>
    <property type="match status" value="2"/>
</dbReference>
<evidence type="ECO:0000256" key="13">
    <source>
        <dbReference type="ARBA" id="ARBA00023008"/>
    </source>
</evidence>
<dbReference type="Pfam" id="PF00122">
    <property type="entry name" value="E1-E2_ATPase"/>
    <property type="match status" value="1"/>
</dbReference>
<dbReference type="InterPro" id="IPR006122">
    <property type="entry name" value="HMA_Cu_ion-bd"/>
</dbReference>
<dbReference type="InterPro" id="IPR006121">
    <property type="entry name" value="HMA_dom"/>
</dbReference>
<dbReference type="PROSITE" id="PS50846">
    <property type="entry name" value="HMA_2"/>
    <property type="match status" value="2"/>
</dbReference>
<sequence length="819" mass="86569">MSEQLQISIEGLSCASCVGRAEQALRNTPGVESANVNLANERADVTISDGTEVSTLSDALQTAGYPARMETREYSISGMSCASCVGRVEKALKAIPGVISANVNLATESAHVEALLGSASDEQVVRIVADSGYEATPLSEQSDTSSDERHQQEMSLLKRDLIIAAVLTLPVFVLEMGAHLIPSFHHWIMQNIGQTANWMIQFVLTSLVLFFPGRRFLSKGLPALKRLAPDMNSLVALGTLSAWSYSVIATFMGGLLPAGTRNVYFEAAAVIVTLILLGRFLEARAKGKTGDAIRKLLSLQVKSARVEKDGQVQDVPIEKLQLDDLIHVRPGESIAVDGVVTSGESFVDESMLSGEPVPVAKSPGSEVTGGTINKNGSLVFKATRIGKDTVLSRIIKMVEDAQSTKLPIQALVDKVTGIFVPVVMTVAVLTCLVWLIFGPQPALTFALVNGVAVLIIACPCAMGLATPTSIMVGTGRAADLGVLFRKGQALQTLRDCQVIALDKTGTLTRGEATLTDFILKGDLLHDEILTLVASAEFVSEHPIAQAIVEAAKEQGLSLQKPERFRATAGMGVTATVNGKIIEVGADRFLKEKYPELIEMIKQGQRLAEEGKTPLYAVIDGEPVATIAVADTLKDTTAEAIKGLHQLGLKVAMITGDNRATADAIARQLGIDEVVAEVLPKGKVDAIKALQDKYGTLAFVGDGINDAPALASADVGIAVGTGTDVAIEAADVVLMSGDLNGVVNALAVSQATMRNIKQNLFWAFAYNVSLIPVAAGILYPVFGVLLSPMLAAGAMAMSSVFVIGNALRLRQFNFQTAGDA</sequence>
<feature type="domain" description="HMA" evidence="19">
    <location>
        <begin position="70"/>
        <end position="136"/>
    </location>
</feature>
<dbReference type="InterPro" id="IPR027256">
    <property type="entry name" value="P-typ_ATPase_IB"/>
</dbReference>
<dbReference type="SUPFAM" id="SSF81653">
    <property type="entry name" value="Calcium ATPase, transduction domain A"/>
    <property type="match status" value="1"/>
</dbReference>
<dbReference type="RefSeq" id="WP_058023001.1">
    <property type="nucleotide sequence ID" value="NZ_CP013189.1"/>
</dbReference>
<dbReference type="KEGG" id="pspi:PS2015_3002"/>
<dbReference type="NCBIfam" id="TIGR01525">
    <property type="entry name" value="ATPase-IB_hvy"/>
    <property type="match status" value="1"/>
</dbReference>
<dbReference type="GO" id="GO:0043682">
    <property type="term" value="F:P-type divalent copper transporter activity"/>
    <property type="evidence" value="ECO:0007669"/>
    <property type="project" value="UniProtKB-EC"/>
</dbReference>
<dbReference type="PROSITE" id="PS01047">
    <property type="entry name" value="HMA_1"/>
    <property type="match status" value="1"/>
</dbReference>
<dbReference type="GO" id="GO:0055070">
    <property type="term" value="P:copper ion homeostasis"/>
    <property type="evidence" value="ECO:0007669"/>
    <property type="project" value="TreeGrafter"/>
</dbReference>
<evidence type="ECO:0000256" key="15">
    <source>
        <dbReference type="ARBA" id="ARBA00023136"/>
    </source>
</evidence>
<evidence type="ECO:0000256" key="8">
    <source>
        <dbReference type="ARBA" id="ARBA00022796"/>
    </source>
</evidence>
<evidence type="ECO:0000256" key="11">
    <source>
        <dbReference type="ARBA" id="ARBA00022967"/>
    </source>
</evidence>
<keyword evidence="13" id="KW-0186">Copper</keyword>
<dbReference type="OrthoDB" id="9814270at2"/>
<dbReference type="Gene3D" id="2.70.150.10">
    <property type="entry name" value="Calcium-transporting ATPase, cytoplasmic transduction domain A"/>
    <property type="match status" value="1"/>
</dbReference>
<organism evidence="20 21">
    <name type="scientific">Pseudohongiella spirulinae</name>
    <dbReference type="NCBI Taxonomy" id="1249552"/>
    <lineage>
        <taxon>Bacteria</taxon>
        <taxon>Pseudomonadati</taxon>
        <taxon>Pseudomonadota</taxon>
        <taxon>Gammaproteobacteria</taxon>
        <taxon>Pseudomonadales</taxon>
        <taxon>Pseudohongiellaceae</taxon>
        <taxon>Pseudohongiella</taxon>
    </lineage>
</organism>
<dbReference type="PRINTS" id="PR00119">
    <property type="entry name" value="CATATPASE"/>
</dbReference>
<dbReference type="Pfam" id="PF00702">
    <property type="entry name" value="Hydrolase"/>
    <property type="match status" value="1"/>
</dbReference>
<dbReference type="STRING" id="1249552.PS2015_3002"/>
<dbReference type="InterPro" id="IPR036163">
    <property type="entry name" value="HMA_dom_sf"/>
</dbReference>
<dbReference type="FunFam" id="3.30.70.100:FF:000005">
    <property type="entry name" value="Copper-exporting P-type ATPase A"/>
    <property type="match status" value="1"/>
</dbReference>
<feature type="domain" description="HMA" evidence="19">
    <location>
        <begin position="3"/>
        <end position="68"/>
    </location>
</feature>
<keyword evidence="14" id="KW-0406">Ion transport</keyword>
<gene>
    <name evidence="20" type="ORF">PS2015_3002</name>
</gene>
<dbReference type="GO" id="GO:0016887">
    <property type="term" value="F:ATP hydrolysis activity"/>
    <property type="evidence" value="ECO:0007669"/>
    <property type="project" value="InterPro"/>
</dbReference>
<dbReference type="PANTHER" id="PTHR43520:SF8">
    <property type="entry name" value="P-TYPE CU(+) TRANSPORTER"/>
    <property type="match status" value="1"/>
</dbReference>
<feature type="transmembrane region" description="Helical" evidence="18">
    <location>
        <begin position="234"/>
        <end position="257"/>
    </location>
</feature>
<evidence type="ECO:0000313" key="20">
    <source>
        <dbReference type="EMBL" id="ALO47627.1"/>
    </source>
</evidence>
<evidence type="ECO:0000256" key="17">
    <source>
        <dbReference type="ARBA" id="ARBA00047424"/>
    </source>
</evidence>
<dbReference type="InterPro" id="IPR044492">
    <property type="entry name" value="P_typ_ATPase_HD_dom"/>
</dbReference>
<feature type="transmembrane region" description="Helical" evidence="18">
    <location>
        <begin position="443"/>
        <end position="466"/>
    </location>
</feature>
<evidence type="ECO:0000256" key="12">
    <source>
        <dbReference type="ARBA" id="ARBA00022989"/>
    </source>
</evidence>
<dbReference type="EMBL" id="CP013189">
    <property type="protein sequence ID" value="ALO47627.1"/>
    <property type="molecule type" value="Genomic_DNA"/>
</dbReference>
<evidence type="ECO:0000256" key="18">
    <source>
        <dbReference type="RuleBase" id="RU362081"/>
    </source>
</evidence>
<evidence type="ECO:0000256" key="1">
    <source>
        <dbReference type="ARBA" id="ARBA00004127"/>
    </source>
</evidence>
<dbReference type="PANTHER" id="PTHR43520">
    <property type="entry name" value="ATP7, ISOFORM B"/>
    <property type="match status" value="1"/>
</dbReference>
<evidence type="ECO:0000256" key="16">
    <source>
        <dbReference type="ARBA" id="ARBA00038904"/>
    </source>
</evidence>
<dbReference type="InterPro" id="IPR023299">
    <property type="entry name" value="ATPase_P-typ_cyto_dom_N"/>
</dbReference>
<evidence type="ECO:0000256" key="4">
    <source>
        <dbReference type="ARBA" id="ARBA00022692"/>
    </source>
</evidence>
<reference evidence="20 21" key="1">
    <citation type="submission" date="2015-11" db="EMBL/GenBank/DDBJ databases">
        <authorList>
            <person name="Zhang Y."/>
            <person name="Guo Z."/>
        </authorList>
    </citation>
    <scope>NUCLEOTIDE SEQUENCE [LARGE SCALE GENOMIC DNA]</scope>
    <source>
        <strain evidence="20 21">KCTC 32221</strain>
    </source>
</reference>
<protein>
    <recommendedName>
        <fullName evidence="16">P-type Cu(2+) transporter</fullName>
        <ecNumber evidence="16">7.2.2.9</ecNumber>
    </recommendedName>
</protein>
<dbReference type="InterPro" id="IPR017969">
    <property type="entry name" value="Heavy-metal-associated_CS"/>
</dbReference>
<evidence type="ECO:0000256" key="6">
    <source>
        <dbReference type="ARBA" id="ARBA00022737"/>
    </source>
</evidence>
<proteinExistence type="inferred from homology"/>
<name>A0A0S2KH28_9GAMM</name>
<comment type="catalytic activity">
    <reaction evidence="17">
        <text>Cu(2+)(in) + ATP + H2O = Cu(2+)(out) + ADP + phosphate + H(+)</text>
        <dbReference type="Rhea" id="RHEA:10376"/>
        <dbReference type="ChEBI" id="CHEBI:15377"/>
        <dbReference type="ChEBI" id="CHEBI:15378"/>
        <dbReference type="ChEBI" id="CHEBI:29036"/>
        <dbReference type="ChEBI" id="CHEBI:30616"/>
        <dbReference type="ChEBI" id="CHEBI:43474"/>
        <dbReference type="ChEBI" id="CHEBI:456216"/>
        <dbReference type="EC" id="7.2.2.9"/>
    </reaction>
</comment>
<dbReference type="Gene3D" id="3.40.50.1000">
    <property type="entry name" value="HAD superfamily/HAD-like"/>
    <property type="match status" value="1"/>
</dbReference>
<evidence type="ECO:0000256" key="9">
    <source>
        <dbReference type="ARBA" id="ARBA00022840"/>
    </source>
</evidence>
<dbReference type="GO" id="GO:0012505">
    <property type="term" value="C:endomembrane system"/>
    <property type="evidence" value="ECO:0007669"/>
    <property type="project" value="UniProtKB-SubCell"/>
</dbReference>
<dbReference type="SFLD" id="SFLDS00003">
    <property type="entry name" value="Haloacid_Dehalogenase"/>
    <property type="match status" value="1"/>
</dbReference>
<dbReference type="SFLD" id="SFLDG00002">
    <property type="entry name" value="C1.7:_P-type_atpase_like"/>
    <property type="match status" value="1"/>
</dbReference>
<comment type="subcellular location">
    <subcellularLocation>
        <location evidence="18">Cell membrane</location>
    </subcellularLocation>
    <subcellularLocation>
        <location evidence="1">Endomembrane system</location>
        <topology evidence="1">Multi-pass membrane protein</topology>
    </subcellularLocation>
</comment>
<dbReference type="Proteomes" id="UP000065641">
    <property type="component" value="Chromosome"/>
</dbReference>
<evidence type="ECO:0000256" key="2">
    <source>
        <dbReference type="ARBA" id="ARBA00006024"/>
    </source>
</evidence>
<dbReference type="SUPFAM" id="SSF81665">
    <property type="entry name" value="Calcium ATPase, transmembrane domain M"/>
    <property type="match status" value="1"/>
</dbReference>
<keyword evidence="18" id="KW-1003">Cell membrane</keyword>
<feature type="transmembrane region" description="Helical" evidence="18">
    <location>
        <begin position="263"/>
        <end position="281"/>
    </location>
</feature>
<dbReference type="CDD" id="cd00371">
    <property type="entry name" value="HMA"/>
    <property type="match status" value="2"/>
</dbReference>
<evidence type="ECO:0000256" key="3">
    <source>
        <dbReference type="ARBA" id="ARBA00022448"/>
    </source>
</evidence>
<evidence type="ECO:0000256" key="7">
    <source>
        <dbReference type="ARBA" id="ARBA00022741"/>
    </source>
</evidence>
<comment type="similarity">
    <text evidence="2 18">Belongs to the cation transport ATPase (P-type) (TC 3.A.3) family. Type IB subfamily.</text>
</comment>
<dbReference type="GO" id="GO:0005886">
    <property type="term" value="C:plasma membrane"/>
    <property type="evidence" value="ECO:0007669"/>
    <property type="project" value="UniProtKB-SubCell"/>
</dbReference>
<dbReference type="InterPro" id="IPR018303">
    <property type="entry name" value="ATPase_P-typ_P_site"/>
</dbReference>
<accession>A0A0S2KH28</accession>
<dbReference type="InterPro" id="IPR059000">
    <property type="entry name" value="ATPase_P-type_domA"/>
</dbReference>
<dbReference type="AlphaFoldDB" id="A0A0S2KH28"/>
<feature type="transmembrane region" description="Helical" evidence="18">
    <location>
        <begin position="759"/>
        <end position="778"/>
    </location>
</feature>
<dbReference type="NCBIfam" id="TIGR01511">
    <property type="entry name" value="ATPase-IB1_Cu"/>
    <property type="match status" value="1"/>
</dbReference>
<keyword evidence="5 18" id="KW-0479">Metal-binding</keyword>
<keyword evidence="3" id="KW-0813">Transport</keyword>
<dbReference type="NCBIfam" id="TIGR00003">
    <property type="entry name" value="copper ion binding protein"/>
    <property type="match status" value="1"/>
</dbReference>
<evidence type="ECO:0000256" key="5">
    <source>
        <dbReference type="ARBA" id="ARBA00022723"/>
    </source>
</evidence>
<keyword evidence="12 18" id="KW-1133">Transmembrane helix</keyword>
<dbReference type="NCBIfam" id="TIGR01494">
    <property type="entry name" value="ATPase_P-type"/>
    <property type="match status" value="1"/>
</dbReference>
<keyword evidence="8" id="KW-0187">Copper transport</keyword>
<keyword evidence="4 18" id="KW-0812">Transmembrane</keyword>
<keyword evidence="21" id="KW-1185">Reference proteome</keyword>
<keyword evidence="15 18" id="KW-0472">Membrane</keyword>
<dbReference type="InterPro" id="IPR001757">
    <property type="entry name" value="P_typ_ATPase"/>
</dbReference>
<dbReference type="Gene3D" id="3.30.70.100">
    <property type="match status" value="2"/>
</dbReference>
<evidence type="ECO:0000259" key="19">
    <source>
        <dbReference type="PROSITE" id="PS50846"/>
    </source>
</evidence>
<dbReference type="SFLD" id="SFLDF00027">
    <property type="entry name" value="p-type_atpase"/>
    <property type="match status" value="1"/>
</dbReference>
<dbReference type="SUPFAM" id="SSF56784">
    <property type="entry name" value="HAD-like"/>
    <property type="match status" value="1"/>
</dbReference>
<dbReference type="Pfam" id="PF00403">
    <property type="entry name" value="HMA"/>
    <property type="match status" value="2"/>
</dbReference>
<dbReference type="PRINTS" id="PR00120">
    <property type="entry name" value="HATPASE"/>
</dbReference>
<dbReference type="InterPro" id="IPR023298">
    <property type="entry name" value="ATPase_P-typ_TM_dom_sf"/>
</dbReference>
<keyword evidence="11" id="KW-1278">Translocase</keyword>
<evidence type="ECO:0000256" key="14">
    <source>
        <dbReference type="ARBA" id="ARBA00023065"/>
    </source>
</evidence>
<dbReference type="InterPro" id="IPR036412">
    <property type="entry name" value="HAD-like_sf"/>
</dbReference>
<keyword evidence="6" id="KW-0677">Repeat</keyword>
<dbReference type="CDD" id="cd02094">
    <property type="entry name" value="P-type_ATPase_Cu-like"/>
    <property type="match status" value="1"/>
</dbReference>